<protein>
    <submittedName>
        <fullName evidence="1">Uncharacterized protein</fullName>
    </submittedName>
</protein>
<dbReference type="InterPro" id="IPR049254">
    <property type="entry name" value="Phage_tail_terminator"/>
</dbReference>
<reference evidence="1 2" key="1">
    <citation type="journal article" date="2015" name="Genome Announc.">
        <title>Expanding the biotechnology potential of lactobacilli through comparative genomics of 213 strains and associated genera.</title>
        <authorList>
            <person name="Sun Z."/>
            <person name="Harris H.M."/>
            <person name="McCann A."/>
            <person name="Guo C."/>
            <person name="Argimon S."/>
            <person name="Zhang W."/>
            <person name="Yang X."/>
            <person name="Jeffery I.B."/>
            <person name="Cooney J.C."/>
            <person name="Kagawa T.F."/>
            <person name="Liu W."/>
            <person name="Song Y."/>
            <person name="Salvetti E."/>
            <person name="Wrobel A."/>
            <person name="Rasinkangas P."/>
            <person name="Parkhill J."/>
            <person name="Rea M.C."/>
            <person name="O'Sullivan O."/>
            <person name="Ritari J."/>
            <person name="Douillard F.P."/>
            <person name="Paul Ross R."/>
            <person name="Yang R."/>
            <person name="Briner A.E."/>
            <person name="Felis G.E."/>
            <person name="de Vos W.M."/>
            <person name="Barrangou R."/>
            <person name="Klaenhammer T.R."/>
            <person name="Caufield P.W."/>
            <person name="Cui Y."/>
            <person name="Zhang H."/>
            <person name="O'Toole P.W."/>
        </authorList>
    </citation>
    <scope>NUCLEOTIDE SEQUENCE [LARGE SCALE GENOMIC DNA]</scope>
    <source>
        <strain evidence="1 2">DSM 18527</strain>
    </source>
</reference>
<accession>A0A0R1Y621</accession>
<name>A0A0R1Y621_9LACO</name>
<dbReference type="Proteomes" id="UP000051236">
    <property type="component" value="Unassembled WGS sequence"/>
</dbReference>
<comment type="caution">
    <text evidence="1">The sequence shown here is derived from an EMBL/GenBank/DDBJ whole genome shotgun (WGS) entry which is preliminary data.</text>
</comment>
<gene>
    <name evidence="1" type="ORF">FC83_GL000914</name>
</gene>
<proteinExistence type="predicted"/>
<organism evidence="1 2">
    <name type="scientific">Agrilactobacillus composti DSM 18527 = JCM 14202</name>
    <dbReference type="NCBI Taxonomy" id="1423734"/>
    <lineage>
        <taxon>Bacteria</taxon>
        <taxon>Bacillati</taxon>
        <taxon>Bacillota</taxon>
        <taxon>Bacilli</taxon>
        <taxon>Lactobacillales</taxon>
        <taxon>Lactobacillaceae</taxon>
        <taxon>Agrilactobacillus</taxon>
    </lineage>
</organism>
<dbReference type="AlphaFoldDB" id="A0A0R1Y621"/>
<dbReference type="PATRIC" id="fig|1423734.3.peg.923"/>
<dbReference type="eggNOG" id="ENOG5031DTR">
    <property type="taxonomic scope" value="Bacteria"/>
</dbReference>
<evidence type="ECO:0000313" key="2">
    <source>
        <dbReference type="Proteomes" id="UP000051236"/>
    </source>
</evidence>
<sequence length="103" mass="12189">MHKIMTQVTPNLLDYQFRRYSYQLVYLPNPAKPKTDIEHMEELLLNNFTALPGYATIRNREFEPNDENVLLMTFQVWLRAQPIDNTPKQKSITVKEGVAHERK</sequence>
<dbReference type="STRING" id="1423734.FC83_GL000914"/>
<evidence type="ECO:0000313" key="1">
    <source>
        <dbReference type="EMBL" id="KRM35611.1"/>
    </source>
</evidence>
<dbReference type="EMBL" id="AZGA01000012">
    <property type="protein sequence ID" value="KRM35611.1"/>
    <property type="molecule type" value="Genomic_DNA"/>
</dbReference>
<dbReference type="Pfam" id="PF20765">
    <property type="entry name" value="Phage_tail_terminator_8"/>
    <property type="match status" value="1"/>
</dbReference>
<keyword evidence="2" id="KW-1185">Reference proteome</keyword>